<evidence type="ECO:0000313" key="2">
    <source>
        <dbReference type="EMBL" id="KAH0560634.1"/>
    </source>
</evidence>
<gene>
    <name evidence="2" type="ORF">KQX54_006577</name>
</gene>
<organism evidence="2 3">
    <name type="scientific">Cotesia glomerata</name>
    <name type="common">Lepidopteran parasitic wasp</name>
    <name type="synonym">Apanteles glomeratus</name>
    <dbReference type="NCBI Taxonomy" id="32391"/>
    <lineage>
        <taxon>Eukaryota</taxon>
        <taxon>Metazoa</taxon>
        <taxon>Ecdysozoa</taxon>
        <taxon>Arthropoda</taxon>
        <taxon>Hexapoda</taxon>
        <taxon>Insecta</taxon>
        <taxon>Pterygota</taxon>
        <taxon>Neoptera</taxon>
        <taxon>Endopterygota</taxon>
        <taxon>Hymenoptera</taxon>
        <taxon>Apocrita</taxon>
        <taxon>Ichneumonoidea</taxon>
        <taxon>Braconidae</taxon>
        <taxon>Microgastrinae</taxon>
        <taxon>Cotesia</taxon>
    </lineage>
</organism>
<protein>
    <submittedName>
        <fullName evidence="2">Uncharacterized protein</fullName>
    </submittedName>
</protein>
<name>A0AAV7IXX5_COTGL</name>
<sequence>MLGQTTTTAHSHIRPLAQPTFTLCLVSWSVVRPWLEEPGVRDMRSRGAGVRRFGIPSSPGAARSVEPRGGYGGDNRRDDRLELSSATTEVGVGVETRGPPGDQHSPPSRFAAA</sequence>
<reference evidence="2 3" key="1">
    <citation type="journal article" date="2021" name="J. Hered.">
        <title>A chromosome-level genome assembly of the parasitoid wasp, Cotesia glomerata (Hymenoptera: Braconidae).</title>
        <authorList>
            <person name="Pinto B.J."/>
            <person name="Weis J.J."/>
            <person name="Gamble T."/>
            <person name="Ode P.J."/>
            <person name="Paul R."/>
            <person name="Zaspel J.M."/>
        </authorList>
    </citation>
    <scope>NUCLEOTIDE SEQUENCE [LARGE SCALE GENOMIC DNA]</scope>
    <source>
        <strain evidence="2">CgM1</strain>
    </source>
</reference>
<dbReference type="AlphaFoldDB" id="A0AAV7IXX5"/>
<evidence type="ECO:0000256" key="1">
    <source>
        <dbReference type="SAM" id="MobiDB-lite"/>
    </source>
</evidence>
<dbReference type="Proteomes" id="UP000826195">
    <property type="component" value="Unassembled WGS sequence"/>
</dbReference>
<proteinExistence type="predicted"/>
<keyword evidence="3" id="KW-1185">Reference proteome</keyword>
<accession>A0AAV7IXX5</accession>
<feature type="region of interest" description="Disordered" evidence="1">
    <location>
        <begin position="51"/>
        <end position="113"/>
    </location>
</feature>
<comment type="caution">
    <text evidence="2">The sequence shown here is derived from an EMBL/GenBank/DDBJ whole genome shotgun (WGS) entry which is preliminary data.</text>
</comment>
<dbReference type="EMBL" id="JAHXZJ010000374">
    <property type="protein sequence ID" value="KAH0560634.1"/>
    <property type="molecule type" value="Genomic_DNA"/>
</dbReference>
<evidence type="ECO:0000313" key="3">
    <source>
        <dbReference type="Proteomes" id="UP000826195"/>
    </source>
</evidence>